<comment type="caution">
    <text evidence="2">The sequence shown here is derived from an EMBL/GenBank/DDBJ whole genome shotgun (WGS) entry which is preliminary data.</text>
</comment>
<dbReference type="AlphaFoldDB" id="U2GUE2"/>
<reference evidence="2 3" key="1">
    <citation type="journal article" date="2013" name="BMC Genomics">
        <title>Comparative genomics of Campylobacter concisus isolates reveals genetic diversity and provides insights into disease association.</title>
        <authorList>
            <person name="Deshpande N.P."/>
            <person name="Kaakoush N.O."/>
            <person name="Wilkins M.R."/>
            <person name="Mitchell H.M."/>
        </authorList>
    </citation>
    <scope>NUCLEOTIDE SEQUENCE [LARGE SCALE GENOMIC DNA]</scope>
    <source>
        <strain evidence="2 3">UNSW2</strain>
    </source>
</reference>
<dbReference type="InterPro" id="IPR020845">
    <property type="entry name" value="AMP-binding_CS"/>
</dbReference>
<dbReference type="Gene3D" id="3.40.50.12780">
    <property type="entry name" value="N-terminal domain of ligase-like"/>
    <property type="match status" value="1"/>
</dbReference>
<dbReference type="PATRIC" id="fig|1242965.3.peg.1148"/>
<dbReference type="GO" id="GO:0031177">
    <property type="term" value="F:phosphopantetheine binding"/>
    <property type="evidence" value="ECO:0007669"/>
    <property type="project" value="TreeGrafter"/>
</dbReference>
<dbReference type="Proteomes" id="UP000016625">
    <property type="component" value="Unassembled WGS sequence"/>
</dbReference>
<dbReference type="GO" id="GO:0043041">
    <property type="term" value="P:amino acid activation for nonribosomal peptide biosynthetic process"/>
    <property type="evidence" value="ECO:0007669"/>
    <property type="project" value="TreeGrafter"/>
</dbReference>
<dbReference type="Gene3D" id="3.30.300.30">
    <property type="match status" value="1"/>
</dbReference>
<protein>
    <submittedName>
        <fullName evidence="2">Long-chain-fatty-acid--CoA ligase</fullName>
    </submittedName>
</protein>
<evidence type="ECO:0000259" key="1">
    <source>
        <dbReference type="Pfam" id="PF00501"/>
    </source>
</evidence>
<dbReference type="InterPro" id="IPR042099">
    <property type="entry name" value="ANL_N_sf"/>
</dbReference>
<proteinExistence type="predicted"/>
<dbReference type="GO" id="GO:0016874">
    <property type="term" value="F:ligase activity"/>
    <property type="evidence" value="ECO:0007669"/>
    <property type="project" value="UniProtKB-KW"/>
</dbReference>
<dbReference type="CDD" id="cd05930">
    <property type="entry name" value="A_NRPS"/>
    <property type="match status" value="1"/>
</dbReference>
<evidence type="ECO:0000313" key="3">
    <source>
        <dbReference type="Proteomes" id="UP000016625"/>
    </source>
</evidence>
<feature type="domain" description="AMP-dependent synthetase/ligase" evidence="1">
    <location>
        <begin position="3"/>
        <end position="289"/>
    </location>
</feature>
<dbReference type="GO" id="GO:0005737">
    <property type="term" value="C:cytoplasm"/>
    <property type="evidence" value="ECO:0007669"/>
    <property type="project" value="TreeGrafter"/>
</dbReference>
<gene>
    <name evidence="2" type="ORF">UNSW2_1637</name>
</gene>
<dbReference type="InterPro" id="IPR045851">
    <property type="entry name" value="AMP-bd_C_sf"/>
</dbReference>
<dbReference type="SUPFAM" id="SSF56801">
    <property type="entry name" value="Acetyl-CoA synthetase-like"/>
    <property type="match status" value="1"/>
</dbReference>
<keyword evidence="2" id="KW-0436">Ligase</keyword>
<dbReference type="InterPro" id="IPR000873">
    <property type="entry name" value="AMP-dep_synth/lig_dom"/>
</dbReference>
<dbReference type="PANTHER" id="PTHR45527:SF1">
    <property type="entry name" value="FATTY ACID SYNTHASE"/>
    <property type="match status" value="1"/>
</dbReference>
<name>U2GUE2_9BACT</name>
<dbReference type="GO" id="GO:0044550">
    <property type="term" value="P:secondary metabolite biosynthetic process"/>
    <property type="evidence" value="ECO:0007669"/>
    <property type="project" value="TreeGrafter"/>
</dbReference>
<dbReference type="PROSITE" id="PS00455">
    <property type="entry name" value="AMP_BINDING"/>
    <property type="match status" value="1"/>
</dbReference>
<dbReference type="Pfam" id="PF00501">
    <property type="entry name" value="AMP-binding"/>
    <property type="match status" value="1"/>
</dbReference>
<sequence length="426" mass="48771">MQNGCFYVPIDIKNPVSRVDAIVKNLGIKFIVTDEAHFDTLRELSDVELIKFEDINLDDSSKFNPKNRNLLIDTDPLYILNTSGSTGVPKGVTVPHRAIIDYIDWVIEEYKFDENLIIGNQTPFHFDFSASDIYIALATGSKLVIIPENLFMFPAKLVEFLKDKKINFIHWVPSALTSVSKLDVLGGVKLDIKTVFYGGELMPTKHLMYWKRYIPDAVFSNFYGPTETAVISTHYRLDRDFADDEPLPIGYPCKNTDVLVLDENDKLVTDKNILGELCIRGSSLAHGYYNNPEKTNAAFTQNPLNNAYPEKIYRTGDVVYYNEYGELMYKGRKDFQIKHQGYRIELGEIETAVLAIDGIFNACVLYDDENKNIVLIYEGNIEQREILLALRDKLPKYMLPSKFIKLSEMPLNINGKIDRVKLRKLF</sequence>
<accession>U2GUE2</accession>
<organism evidence="2 3">
    <name type="scientific">Campylobacter concisus UNSW2</name>
    <dbReference type="NCBI Taxonomy" id="1242965"/>
    <lineage>
        <taxon>Bacteria</taxon>
        <taxon>Pseudomonadati</taxon>
        <taxon>Campylobacterota</taxon>
        <taxon>Epsilonproteobacteria</taxon>
        <taxon>Campylobacterales</taxon>
        <taxon>Campylobacteraceae</taxon>
        <taxon>Campylobacter</taxon>
    </lineage>
</organism>
<dbReference type="PANTHER" id="PTHR45527">
    <property type="entry name" value="NONRIBOSOMAL PEPTIDE SYNTHETASE"/>
    <property type="match status" value="1"/>
</dbReference>
<evidence type="ECO:0000313" key="2">
    <source>
        <dbReference type="EMBL" id="ERJ31689.1"/>
    </source>
</evidence>
<dbReference type="EMBL" id="ANNJ01000009">
    <property type="protein sequence ID" value="ERJ31689.1"/>
    <property type="molecule type" value="Genomic_DNA"/>
</dbReference>